<dbReference type="Gene3D" id="2.60.120.200">
    <property type="match status" value="1"/>
</dbReference>
<accession>A0A6M3K3U6</accession>
<name>A0A6M3K3U6_9ZZZZ</name>
<reference evidence="1" key="1">
    <citation type="submission" date="2020-03" db="EMBL/GenBank/DDBJ databases">
        <title>The deep terrestrial virosphere.</title>
        <authorList>
            <person name="Holmfeldt K."/>
            <person name="Nilsson E."/>
            <person name="Simone D."/>
            <person name="Lopez-Fernandez M."/>
            <person name="Wu X."/>
            <person name="de Brujin I."/>
            <person name="Lundin D."/>
            <person name="Andersson A."/>
            <person name="Bertilsson S."/>
            <person name="Dopson M."/>
        </authorList>
    </citation>
    <scope>NUCLEOTIDE SEQUENCE</scope>
    <source>
        <strain evidence="1">MM415A01442</strain>
    </source>
</reference>
<keyword evidence="1" id="KW-0430">Lectin</keyword>
<gene>
    <name evidence="1" type="ORF">MM415A01442_0019</name>
</gene>
<protein>
    <submittedName>
        <fullName evidence="1">Putative lectin/glucanase superfamily protein</fullName>
    </submittedName>
</protein>
<dbReference type="GO" id="GO:0030246">
    <property type="term" value="F:carbohydrate binding"/>
    <property type="evidence" value="ECO:0007669"/>
    <property type="project" value="UniProtKB-KW"/>
</dbReference>
<proteinExistence type="predicted"/>
<dbReference type="AlphaFoldDB" id="A0A6M3K3U6"/>
<organism evidence="1">
    <name type="scientific">viral metagenome</name>
    <dbReference type="NCBI Taxonomy" id="1070528"/>
    <lineage>
        <taxon>unclassified sequences</taxon>
        <taxon>metagenomes</taxon>
        <taxon>organismal metagenomes</taxon>
    </lineage>
</organism>
<dbReference type="InterPro" id="IPR013320">
    <property type="entry name" value="ConA-like_dom_sf"/>
</dbReference>
<dbReference type="SUPFAM" id="SSF49899">
    <property type="entry name" value="Concanavalin A-like lectins/glucanases"/>
    <property type="match status" value="1"/>
</dbReference>
<dbReference type="Pfam" id="PF13385">
    <property type="entry name" value="Laminin_G_3"/>
    <property type="match status" value="1"/>
</dbReference>
<evidence type="ECO:0000313" key="1">
    <source>
        <dbReference type="EMBL" id="QJA76809.1"/>
    </source>
</evidence>
<sequence>MQSPAIRFSKGASTSNPIPRGEVFYIPFYNPSCWGITFQTIDPYGFIATRTDGVMNDSGATLDGDDFFIIPDHAAIDAMLVGNKFSLVYTITPATVTGGDAVRPLFTKYEGTDNQRQVSFYQVNNTIACVFATLAGIIVTYTSAAILAAGTKSHIVMSVDKTAVAMNDKVSLYHNGAIVDMTTADVAFPTISAATSNLYIGQNGTSASNNFDGIIKECSAHNVTLSASEAEYAYRGSL</sequence>
<dbReference type="EMBL" id="MT142244">
    <property type="protein sequence ID" value="QJA76809.1"/>
    <property type="molecule type" value="Genomic_DNA"/>
</dbReference>